<dbReference type="SUPFAM" id="SSF54909">
    <property type="entry name" value="Dimeric alpha+beta barrel"/>
    <property type="match status" value="1"/>
</dbReference>
<reference evidence="2" key="1">
    <citation type="submission" date="2020-02" db="EMBL/GenBank/DDBJ databases">
        <authorList>
            <person name="Meier V. D."/>
        </authorList>
    </citation>
    <scope>NUCLEOTIDE SEQUENCE</scope>
    <source>
        <strain evidence="2">AVDCRST_MAG57</strain>
    </source>
</reference>
<evidence type="ECO:0000313" key="2">
    <source>
        <dbReference type="EMBL" id="CAA9255103.1"/>
    </source>
</evidence>
<gene>
    <name evidence="2" type="ORF">AVDCRST_MAG57-2278</name>
</gene>
<dbReference type="Pfam" id="PF07110">
    <property type="entry name" value="EthD"/>
    <property type="match status" value="1"/>
</dbReference>
<dbReference type="InterPro" id="IPR009799">
    <property type="entry name" value="EthD_dom"/>
</dbReference>
<dbReference type="Gene3D" id="3.30.70.100">
    <property type="match status" value="1"/>
</dbReference>
<sequence>MIKLTVLYTPPSQVEEFDAHYTSVHVPLVEQMPGLVRVETSVVVGMPDGSPAPYHRMAELYFEDGDAMGGAFGSDVGKRTAADAQELAARTGSTVTMMINILD</sequence>
<organism evidence="2">
    <name type="scientific">uncultured Blastococcus sp</name>
    <dbReference type="NCBI Taxonomy" id="217144"/>
    <lineage>
        <taxon>Bacteria</taxon>
        <taxon>Bacillati</taxon>
        <taxon>Actinomycetota</taxon>
        <taxon>Actinomycetes</taxon>
        <taxon>Geodermatophilales</taxon>
        <taxon>Geodermatophilaceae</taxon>
        <taxon>Blastococcus</taxon>
        <taxon>environmental samples</taxon>
    </lineage>
</organism>
<dbReference type="AlphaFoldDB" id="A0A6J4INJ9"/>
<dbReference type="GO" id="GO:0016491">
    <property type="term" value="F:oxidoreductase activity"/>
    <property type="evidence" value="ECO:0007669"/>
    <property type="project" value="InterPro"/>
</dbReference>
<dbReference type="InterPro" id="IPR011008">
    <property type="entry name" value="Dimeric_a/b-barrel"/>
</dbReference>
<accession>A0A6J4INJ9</accession>
<feature type="domain" description="EthD" evidence="1">
    <location>
        <begin position="13"/>
        <end position="89"/>
    </location>
</feature>
<proteinExistence type="predicted"/>
<dbReference type="EMBL" id="CADCTI010000189">
    <property type="protein sequence ID" value="CAA9255103.1"/>
    <property type="molecule type" value="Genomic_DNA"/>
</dbReference>
<name>A0A6J4INJ9_9ACTN</name>
<dbReference type="NCBIfam" id="TIGR02118">
    <property type="entry name" value="EthD family reductase"/>
    <property type="match status" value="1"/>
</dbReference>
<protein>
    <recommendedName>
        <fullName evidence="1">EthD domain-containing protein</fullName>
    </recommendedName>
</protein>
<evidence type="ECO:0000259" key="1">
    <source>
        <dbReference type="Pfam" id="PF07110"/>
    </source>
</evidence>